<dbReference type="PANTHER" id="PTHR37766">
    <property type="entry name" value="OS01G0897100 PROTEIN"/>
    <property type="match status" value="1"/>
</dbReference>
<accession>A0A5N6M7D3</accession>
<dbReference type="Proteomes" id="UP000326396">
    <property type="component" value="Linkage Group LG6"/>
</dbReference>
<comment type="caution">
    <text evidence="1">The sequence shown here is derived from an EMBL/GenBank/DDBJ whole genome shotgun (WGS) entry which is preliminary data.</text>
</comment>
<name>A0A5N6M7D3_9ASTR</name>
<reference evidence="1 2" key="1">
    <citation type="submission" date="2019-05" db="EMBL/GenBank/DDBJ databases">
        <title>Mikania micrantha, genome provides insights into the molecular mechanism of rapid growth.</title>
        <authorList>
            <person name="Liu B."/>
        </authorList>
    </citation>
    <scope>NUCLEOTIDE SEQUENCE [LARGE SCALE GENOMIC DNA]</scope>
    <source>
        <strain evidence="1">NLD-2019</strain>
        <tissue evidence="1">Leaf</tissue>
    </source>
</reference>
<dbReference type="Pfam" id="PF03140">
    <property type="entry name" value="DUF247"/>
    <property type="match status" value="1"/>
</dbReference>
<proteinExistence type="predicted"/>
<dbReference type="OrthoDB" id="1927237at2759"/>
<keyword evidence="2" id="KW-1185">Reference proteome</keyword>
<dbReference type="EMBL" id="SZYD01000016">
    <property type="protein sequence ID" value="KAD3336141.1"/>
    <property type="molecule type" value="Genomic_DNA"/>
</dbReference>
<dbReference type="AlphaFoldDB" id="A0A5N6M7D3"/>
<dbReference type="InterPro" id="IPR004158">
    <property type="entry name" value="DUF247_pln"/>
</dbReference>
<evidence type="ECO:0000313" key="1">
    <source>
        <dbReference type="EMBL" id="KAD3336141.1"/>
    </source>
</evidence>
<gene>
    <name evidence="1" type="ORF">E3N88_31660</name>
</gene>
<organism evidence="1 2">
    <name type="scientific">Mikania micrantha</name>
    <name type="common">bitter vine</name>
    <dbReference type="NCBI Taxonomy" id="192012"/>
    <lineage>
        <taxon>Eukaryota</taxon>
        <taxon>Viridiplantae</taxon>
        <taxon>Streptophyta</taxon>
        <taxon>Embryophyta</taxon>
        <taxon>Tracheophyta</taxon>
        <taxon>Spermatophyta</taxon>
        <taxon>Magnoliopsida</taxon>
        <taxon>eudicotyledons</taxon>
        <taxon>Gunneridae</taxon>
        <taxon>Pentapetalae</taxon>
        <taxon>asterids</taxon>
        <taxon>campanulids</taxon>
        <taxon>Asterales</taxon>
        <taxon>Asteraceae</taxon>
        <taxon>Asteroideae</taxon>
        <taxon>Heliantheae alliance</taxon>
        <taxon>Eupatorieae</taxon>
        <taxon>Mikania</taxon>
    </lineage>
</organism>
<evidence type="ECO:0000313" key="2">
    <source>
        <dbReference type="Proteomes" id="UP000326396"/>
    </source>
</evidence>
<sequence length="292" mass="34465">MPVLSIDDTTEFLFRNLIAYEQSFETQSYVTSYAIAIDMLVNTQDDVAKRFKPSSLSILKGSSSYILTFYNVHFSHIHPLGFLRIIHLRSDARQHKASLLYHNLTIRADNLDPYQDKMVDLVENFLENVPEFWSSREFADTLKDGDILYLDMNFFINMFLRLMYKEDMEEIWKIINEFLMEEYFSSLCSHLLITRGDRYVDDFADFDFEYNRMDFQSKGSYWLLSTDGYSTSWSSPLDNLTIRCESFADEDKDVNKCEIIVDLVLFMKRILIYFIVEAIKERTGCSIEKTRP</sequence>
<dbReference type="PANTHER" id="PTHR37766:SF1">
    <property type="entry name" value="OS01G0897100 PROTEIN"/>
    <property type="match status" value="1"/>
</dbReference>
<protein>
    <submittedName>
        <fullName evidence="1">Uncharacterized protein</fullName>
    </submittedName>
</protein>